<feature type="region of interest" description="Disordered" evidence="1">
    <location>
        <begin position="1"/>
        <end position="29"/>
    </location>
</feature>
<keyword evidence="2" id="KW-1133">Transmembrane helix</keyword>
<dbReference type="Proteomes" id="UP000828390">
    <property type="component" value="Unassembled WGS sequence"/>
</dbReference>
<keyword evidence="4" id="KW-1185">Reference proteome</keyword>
<evidence type="ECO:0000313" key="4">
    <source>
        <dbReference type="Proteomes" id="UP000828390"/>
    </source>
</evidence>
<name>A0A9D3Z310_DREPO</name>
<keyword evidence="2" id="KW-0812">Transmembrane</keyword>
<dbReference type="SUPFAM" id="SSF81321">
    <property type="entry name" value="Family A G protein-coupled receptor-like"/>
    <property type="match status" value="1"/>
</dbReference>
<proteinExistence type="predicted"/>
<comment type="caution">
    <text evidence="3">The sequence shown here is derived from an EMBL/GenBank/DDBJ whole genome shotgun (WGS) entry which is preliminary data.</text>
</comment>
<protein>
    <recommendedName>
        <fullName evidence="5">G-protein coupled receptors family 1 profile domain-containing protein</fullName>
    </recommendedName>
</protein>
<reference evidence="3" key="2">
    <citation type="submission" date="2020-11" db="EMBL/GenBank/DDBJ databases">
        <authorList>
            <person name="McCartney M.A."/>
            <person name="Auch B."/>
            <person name="Kono T."/>
            <person name="Mallez S."/>
            <person name="Becker A."/>
            <person name="Gohl D.M."/>
            <person name="Silverstein K.A.T."/>
            <person name="Koren S."/>
            <person name="Bechman K.B."/>
            <person name="Herman A."/>
            <person name="Abrahante J.E."/>
            <person name="Garbe J."/>
        </authorList>
    </citation>
    <scope>NUCLEOTIDE SEQUENCE</scope>
    <source>
        <strain evidence="3">Duluth1</strain>
        <tissue evidence="3">Whole animal</tissue>
    </source>
</reference>
<dbReference type="Gene3D" id="1.20.1070.10">
    <property type="entry name" value="Rhodopsin 7-helix transmembrane proteins"/>
    <property type="match status" value="1"/>
</dbReference>
<sequence>MSSKKRCMKRTALDKTQTPRYDNSDVKNDATCEGKAQTNDMKETEDGLNTVSFKYTLIMLVIAAVYLISLLPFFIIVILNAFLKMKDSAQGGALVAYKIGERSQYLPCAANAIIYGFLNAQFRKYYRSELLLCNRCKVSNDNLLSSSDTTVTTKL</sequence>
<evidence type="ECO:0008006" key="5">
    <source>
        <dbReference type="Google" id="ProtNLM"/>
    </source>
</evidence>
<feature type="transmembrane region" description="Helical" evidence="2">
    <location>
        <begin position="57"/>
        <end position="83"/>
    </location>
</feature>
<reference evidence="3" key="1">
    <citation type="journal article" date="2019" name="bioRxiv">
        <title>The Genome of the Zebra Mussel, Dreissena polymorpha: A Resource for Invasive Species Research.</title>
        <authorList>
            <person name="McCartney M.A."/>
            <person name="Auch B."/>
            <person name="Kono T."/>
            <person name="Mallez S."/>
            <person name="Zhang Y."/>
            <person name="Obille A."/>
            <person name="Becker A."/>
            <person name="Abrahante J.E."/>
            <person name="Garbe J."/>
            <person name="Badalamenti J.P."/>
            <person name="Herman A."/>
            <person name="Mangelson H."/>
            <person name="Liachko I."/>
            <person name="Sullivan S."/>
            <person name="Sone E.D."/>
            <person name="Koren S."/>
            <person name="Silverstein K.A.T."/>
            <person name="Beckman K.B."/>
            <person name="Gohl D.M."/>
        </authorList>
    </citation>
    <scope>NUCLEOTIDE SEQUENCE</scope>
    <source>
        <strain evidence="3">Duluth1</strain>
        <tissue evidence="3">Whole animal</tissue>
    </source>
</reference>
<evidence type="ECO:0000256" key="2">
    <source>
        <dbReference type="SAM" id="Phobius"/>
    </source>
</evidence>
<gene>
    <name evidence="3" type="ORF">DPMN_069321</name>
</gene>
<organism evidence="3 4">
    <name type="scientific">Dreissena polymorpha</name>
    <name type="common">Zebra mussel</name>
    <name type="synonym">Mytilus polymorpha</name>
    <dbReference type="NCBI Taxonomy" id="45954"/>
    <lineage>
        <taxon>Eukaryota</taxon>
        <taxon>Metazoa</taxon>
        <taxon>Spiralia</taxon>
        <taxon>Lophotrochozoa</taxon>
        <taxon>Mollusca</taxon>
        <taxon>Bivalvia</taxon>
        <taxon>Autobranchia</taxon>
        <taxon>Heteroconchia</taxon>
        <taxon>Euheterodonta</taxon>
        <taxon>Imparidentia</taxon>
        <taxon>Neoheterodontei</taxon>
        <taxon>Myida</taxon>
        <taxon>Dreissenoidea</taxon>
        <taxon>Dreissenidae</taxon>
        <taxon>Dreissena</taxon>
    </lineage>
</organism>
<dbReference type="EMBL" id="JAIWYP010000014">
    <property type="protein sequence ID" value="KAH3709856.1"/>
    <property type="molecule type" value="Genomic_DNA"/>
</dbReference>
<dbReference type="CDD" id="cd00637">
    <property type="entry name" value="7tm_classA_rhodopsin-like"/>
    <property type="match status" value="1"/>
</dbReference>
<evidence type="ECO:0000256" key="1">
    <source>
        <dbReference type="SAM" id="MobiDB-lite"/>
    </source>
</evidence>
<accession>A0A9D3Z310</accession>
<dbReference type="AlphaFoldDB" id="A0A9D3Z310"/>
<evidence type="ECO:0000313" key="3">
    <source>
        <dbReference type="EMBL" id="KAH3709856.1"/>
    </source>
</evidence>
<keyword evidence="2" id="KW-0472">Membrane</keyword>